<feature type="transmembrane region" description="Helical" evidence="1">
    <location>
        <begin position="213"/>
        <end position="241"/>
    </location>
</feature>
<gene>
    <name evidence="2" type="ORF">HBH26_16865</name>
</gene>
<evidence type="ECO:0008006" key="4">
    <source>
        <dbReference type="Google" id="ProtNLM"/>
    </source>
</evidence>
<protein>
    <recommendedName>
        <fullName evidence="4">Glycerophosphoryl diester phosphodiesterase membrane domain-containing protein</fullName>
    </recommendedName>
</protein>
<name>A0ABX1CWA8_9SPHN</name>
<accession>A0ABX1CWA8</accession>
<sequence>MPGTPATFLVAAWRLLRREADAVLALTGALVFLPAFATLLAADPIPPLPEGPRDQAAMAAWMDTVIAWGGQGNALLYLLADVVALYGAAAVALLLVAPARPTVGEALVQAARRIVPFALLNLAVAVPVGLGLWLFVLPGLYAQARLSVALPLLAGDPRAGVGAALAGSVRRTRGRGLAITGALVAVFLVQWIVAVPLLSADTWLRAPGNENPFVLFLVDAGIAAAGAAWHVAALLVGVVAYRTGRA</sequence>
<keyword evidence="1" id="KW-0472">Membrane</keyword>
<evidence type="ECO:0000256" key="1">
    <source>
        <dbReference type="SAM" id="Phobius"/>
    </source>
</evidence>
<feature type="transmembrane region" description="Helical" evidence="1">
    <location>
        <begin position="117"/>
        <end position="136"/>
    </location>
</feature>
<organism evidence="2 3">
    <name type="scientific">Sphingomonas corticis</name>
    <dbReference type="NCBI Taxonomy" id="2722791"/>
    <lineage>
        <taxon>Bacteria</taxon>
        <taxon>Pseudomonadati</taxon>
        <taxon>Pseudomonadota</taxon>
        <taxon>Alphaproteobacteria</taxon>
        <taxon>Sphingomonadales</taxon>
        <taxon>Sphingomonadaceae</taxon>
        <taxon>Sphingomonas</taxon>
    </lineage>
</organism>
<comment type="caution">
    <text evidence="2">The sequence shown here is derived from an EMBL/GenBank/DDBJ whole genome shotgun (WGS) entry which is preliminary data.</text>
</comment>
<feature type="transmembrane region" description="Helical" evidence="1">
    <location>
        <begin position="148"/>
        <end position="169"/>
    </location>
</feature>
<proteinExistence type="predicted"/>
<feature type="transmembrane region" description="Helical" evidence="1">
    <location>
        <begin position="74"/>
        <end position="96"/>
    </location>
</feature>
<dbReference type="EMBL" id="JAAVJH010000015">
    <property type="protein sequence ID" value="NJR80255.1"/>
    <property type="molecule type" value="Genomic_DNA"/>
</dbReference>
<evidence type="ECO:0000313" key="2">
    <source>
        <dbReference type="EMBL" id="NJR80255.1"/>
    </source>
</evidence>
<reference evidence="2 3" key="1">
    <citation type="submission" date="2020-03" db="EMBL/GenBank/DDBJ databases">
        <authorList>
            <person name="Wang L."/>
            <person name="He N."/>
            <person name="Li Y."/>
            <person name="Fang Y."/>
            <person name="Zhang F."/>
        </authorList>
    </citation>
    <scope>NUCLEOTIDE SEQUENCE [LARGE SCALE GENOMIC DNA]</scope>
    <source>
        <strain evidence="2 3">36D10-4-7</strain>
    </source>
</reference>
<keyword evidence="1" id="KW-0812">Transmembrane</keyword>
<keyword evidence="1" id="KW-1133">Transmembrane helix</keyword>
<feature type="transmembrane region" description="Helical" evidence="1">
    <location>
        <begin position="176"/>
        <end position="193"/>
    </location>
</feature>
<dbReference type="Proteomes" id="UP000732399">
    <property type="component" value="Unassembled WGS sequence"/>
</dbReference>
<dbReference type="RefSeq" id="WP_168135816.1">
    <property type="nucleotide sequence ID" value="NZ_JAAVJH010000015.1"/>
</dbReference>
<keyword evidence="3" id="KW-1185">Reference proteome</keyword>
<evidence type="ECO:0000313" key="3">
    <source>
        <dbReference type="Proteomes" id="UP000732399"/>
    </source>
</evidence>
<feature type="transmembrane region" description="Helical" evidence="1">
    <location>
        <begin position="22"/>
        <end position="42"/>
    </location>
</feature>